<protein>
    <submittedName>
        <fullName evidence="2">DUF2891 domain-containing protein</fullName>
    </submittedName>
</protein>
<gene>
    <name evidence="2" type="ORF">GCM10023173_16930</name>
</gene>
<proteinExistence type="predicted"/>
<name>A0ABP8R420_9SPHI</name>
<organism evidence="2 3">
    <name type="scientific">Sphingobacterium thermophilum</name>
    <dbReference type="NCBI Taxonomy" id="768534"/>
    <lineage>
        <taxon>Bacteria</taxon>
        <taxon>Pseudomonadati</taxon>
        <taxon>Bacteroidota</taxon>
        <taxon>Sphingobacteriia</taxon>
        <taxon>Sphingobacteriales</taxon>
        <taxon>Sphingobacteriaceae</taxon>
        <taxon>Sphingobacterium</taxon>
    </lineage>
</organism>
<keyword evidence="3" id="KW-1185">Reference proteome</keyword>
<evidence type="ECO:0000256" key="1">
    <source>
        <dbReference type="SAM" id="SignalP"/>
    </source>
</evidence>
<sequence length="368" mass="42166">MKKVTLVSFVLITTLFFSACRNISSKADRAEDSRVVRLDEELARRIIALPTHCLEVEYPNKLGQVLGSEEDLKSPKALRPIFYGCFDWHSSVHGYWSIVELLRQYPSLDKAGIVRDLLNRHITPENVAVEMAFFNDKNNTSFERTYGWAWLFKLQESLTLWQDPDAQRWKAALQPLADLLVERYKEYLPKLVYPIRAGQHDNSAFGLSLSLDYARTVGDKSFEAAIVEHGQRLFAKDEHCDLAYEPSGYDFLSPCLEEAYLMSKILTKADFREWLLQFMPQLFDDKFILEPAVVKDRTDGKLVHLDGLNYSRAACLYGVSAKLPELKHLKSIADHHIAFALPNLSTQDDYMGSHWLGTFALYALSHVH</sequence>
<keyword evidence="1" id="KW-0732">Signal</keyword>
<evidence type="ECO:0000313" key="2">
    <source>
        <dbReference type="EMBL" id="GAA4516967.1"/>
    </source>
</evidence>
<dbReference type="RefSeq" id="WP_345067419.1">
    <property type="nucleotide sequence ID" value="NZ_BAABGR010000019.1"/>
</dbReference>
<reference evidence="3" key="1">
    <citation type="journal article" date="2019" name="Int. J. Syst. Evol. Microbiol.">
        <title>The Global Catalogue of Microorganisms (GCM) 10K type strain sequencing project: providing services to taxonomists for standard genome sequencing and annotation.</title>
        <authorList>
            <consortium name="The Broad Institute Genomics Platform"/>
            <consortium name="The Broad Institute Genome Sequencing Center for Infectious Disease"/>
            <person name="Wu L."/>
            <person name="Ma J."/>
        </authorList>
    </citation>
    <scope>NUCLEOTIDE SEQUENCE [LARGE SCALE GENOMIC DNA]</scope>
    <source>
        <strain evidence="3">JCM 17858</strain>
    </source>
</reference>
<dbReference type="InterPro" id="IPR021365">
    <property type="entry name" value="DUF2891"/>
</dbReference>
<feature type="signal peptide" evidence="1">
    <location>
        <begin position="1"/>
        <end position="19"/>
    </location>
</feature>
<accession>A0ABP8R420</accession>
<evidence type="ECO:0000313" key="3">
    <source>
        <dbReference type="Proteomes" id="UP001500394"/>
    </source>
</evidence>
<dbReference type="PROSITE" id="PS51257">
    <property type="entry name" value="PROKAR_LIPOPROTEIN"/>
    <property type="match status" value="1"/>
</dbReference>
<dbReference type="Pfam" id="PF11199">
    <property type="entry name" value="DUF2891"/>
    <property type="match status" value="1"/>
</dbReference>
<dbReference type="Proteomes" id="UP001500394">
    <property type="component" value="Unassembled WGS sequence"/>
</dbReference>
<comment type="caution">
    <text evidence="2">The sequence shown here is derived from an EMBL/GenBank/DDBJ whole genome shotgun (WGS) entry which is preliminary data.</text>
</comment>
<dbReference type="EMBL" id="BAABGR010000019">
    <property type="protein sequence ID" value="GAA4516967.1"/>
    <property type="molecule type" value="Genomic_DNA"/>
</dbReference>
<feature type="chain" id="PRO_5046657035" evidence="1">
    <location>
        <begin position="20"/>
        <end position="368"/>
    </location>
</feature>